<evidence type="ECO:0000313" key="3">
    <source>
        <dbReference type="Proteomes" id="UP000324632"/>
    </source>
</evidence>
<dbReference type="EMBL" id="SOYY01000005">
    <property type="protein sequence ID" value="KAA0721537.1"/>
    <property type="molecule type" value="Genomic_DNA"/>
</dbReference>
<dbReference type="Proteomes" id="UP000324632">
    <property type="component" value="Chromosome 5"/>
</dbReference>
<reference evidence="2 3" key="1">
    <citation type="journal article" date="2019" name="Mol. Ecol. Resour.">
        <title>Chromosome-level genome assembly of Triplophysa tibetana, a fish adapted to the harsh high-altitude environment of the Tibetan Plateau.</title>
        <authorList>
            <person name="Yang X."/>
            <person name="Liu H."/>
            <person name="Ma Z."/>
            <person name="Zou Y."/>
            <person name="Zou M."/>
            <person name="Mao Y."/>
            <person name="Li X."/>
            <person name="Wang H."/>
            <person name="Chen T."/>
            <person name="Wang W."/>
            <person name="Yang R."/>
        </authorList>
    </citation>
    <scope>NUCLEOTIDE SEQUENCE [LARGE SCALE GENOMIC DNA]</scope>
    <source>
        <strain evidence="2">TTIB1903HZAU</strain>
        <tissue evidence="2">Muscle</tissue>
    </source>
</reference>
<name>A0A5A9PLC8_9TELE</name>
<evidence type="ECO:0000313" key="2">
    <source>
        <dbReference type="EMBL" id="KAA0721537.1"/>
    </source>
</evidence>
<dbReference type="AlphaFoldDB" id="A0A5A9PLC8"/>
<dbReference type="Gene3D" id="3.30.420.10">
    <property type="entry name" value="Ribonuclease H-like superfamily/Ribonuclease H"/>
    <property type="match status" value="1"/>
</dbReference>
<dbReference type="PANTHER" id="PTHR46564:SF1">
    <property type="entry name" value="TRANSPOSASE"/>
    <property type="match status" value="1"/>
</dbReference>
<dbReference type="GO" id="GO:0003676">
    <property type="term" value="F:nucleic acid binding"/>
    <property type="evidence" value="ECO:0007669"/>
    <property type="project" value="InterPro"/>
</dbReference>
<keyword evidence="3" id="KW-1185">Reference proteome</keyword>
<dbReference type="InterPro" id="IPR038717">
    <property type="entry name" value="Tc1-like_DDE_dom"/>
</dbReference>
<dbReference type="PANTHER" id="PTHR46564">
    <property type="entry name" value="TRANSPOSASE"/>
    <property type="match status" value="1"/>
</dbReference>
<gene>
    <name evidence="2" type="ORF">E1301_Tti021734</name>
</gene>
<evidence type="ECO:0000259" key="1">
    <source>
        <dbReference type="Pfam" id="PF13358"/>
    </source>
</evidence>
<feature type="domain" description="Tc1-like transposase DDE" evidence="1">
    <location>
        <begin position="39"/>
        <end position="187"/>
    </location>
</feature>
<dbReference type="InterPro" id="IPR036397">
    <property type="entry name" value="RNaseH_sf"/>
</dbReference>
<comment type="caution">
    <text evidence="2">The sequence shown here is derived from an EMBL/GenBank/DDBJ whole genome shotgun (WGS) entry which is preliminary data.</text>
</comment>
<dbReference type="Pfam" id="PF13358">
    <property type="entry name" value="DDE_3"/>
    <property type="match status" value="1"/>
</dbReference>
<protein>
    <recommendedName>
        <fullName evidence="1">Tc1-like transposase DDE domain-containing protein</fullName>
    </recommendedName>
</protein>
<accession>A0A5A9PLC8</accession>
<sequence length="248" mass="29284">MKQLYKVPFERNSERVKELRYQYVQRIMELEGHETTHILVFVDEAGFNLSKGRRRGRNLIGHRATTDTPGQRGANITMCAAISENAVSTHIPHIGPYNTQLLLAFLDTLYTDLIPEQERGLVRPHWPNYVAVWDNVSFHRANIVREWFAAHERITVEFLPPYSPFLNPIEEFFSAWRWKVYDHRPQDQMSLLDAMNAACEDITADHCMGWVRHSRRFFPRCMTLENIRCDVDENLWPDQQERQDVQQE</sequence>
<proteinExistence type="predicted"/>
<organism evidence="2 3">
    <name type="scientific">Triplophysa tibetana</name>
    <dbReference type="NCBI Taxonomy" id="1572043"/>
    <lineage>
        <taxon>Eukaryota</taxon>
        <taxon>Metazoa</taxon>
        <taxon>Chordata</taxon>
        <taxon>Craniata</taxon>
        <taxon>Vertebrata</taxon>
        <taxon>Euteleostomi</taxon>
        <taxon>Actinopterygii</taxon>
        <taxon>Neopterygii</taxon>
        <taxon>Teleostei</taxon>
        <taxon>Ostariophysi</taxon>
        <taxon>Cypriniformes</taxon>
        <taxon>Nemacheilidae</taxon>
        <taxon>Triplophysa</taxon>
    </lineage>
</organism>